<dbReference type="GO" id="GO:0005975">
    <property type="term" value="P:carbohydrate metabolic process"/>
    <property type="evidence" value="ECO:0007669"/>
    <property type="project" value="InterPro"/>
</dbReference>
<dbReference type="Proteomes" id="UP000236199">
    <property type="component" value="Unassembled WGS sequence"/>
</dbReference>
<dbReference type="Gene3D" id="3.90.400.10">
    <property type="entry name" value="Oligo-1,6-glucosidase, Domain 2"/>
    <property type="match status" value="1"/>
</dbReference>
<organism evidence="2 3">
    <name type="scientific">Petrotoga miotherma DSM 10691</name>
    <dbReference type="NCBI Taxonomy" id="1434326"/>
    <lineage>
        <taxon>Bacteria</taxon>
        <taxon>Thermotogati</taxon>
        <taxon>Thermotogota</taxon>
        <taxon>Thermotogae</taxon>
        <taxon>Petrotogales</taxon>
        <taxon>Petrotogaceae</taxon>
        <taxon>Petrotoga</taxon>
    </lineage>
</organism>
<dbReference type="SMART" id="SM00642">
    <property type="entry name" value="Aamy"/>
    <property type="match status" value="1"/>
</dbReference>
<proteinExistence type="predicted"/>
<dbReference type="PANTHER" id="PTHR10357">
    <property type="entry name" value="ALPHA-AMYLASE FAMILY MEMBER"/>
    <property type="match status" value="1"/>
</dbReference>
<dbReference type="RefSeq" id="WP_103078784.1">
    <property type="nucleotide sequence ID" value="NZ_AZRM01000025.1"/>
</dbReference>
<name>A0A2K1PC30_9BACT</name>
<dbReference type="SUPFAM" id="SSF51445">
    <property type="entry name" value="(Trans)glycosidases"/>
    <property type="match status" value="1"/>
</dbReference>
<dbReference type="Gene3D" id="3.20.20.80">
    <property type="entry name" value="Glycosidases"/>
    <property type="match status" value="3"/>
</dbReference>
<dbReference type="AlphaFoldDB" id="A0A2K1PC30"/>
<dbReference type="PANTHER" id="PTHR10357:SF219">
    <property type="entry name" value="MALTOSE ALPHA-D-GLUCOSYLTRANSFERASE"/>
    <property type="match status" value="1"/>
</dbReference>
<dbReference type="InterPro" id="IPR045857">
    <property type="entry name" value="O16G_dom_2"/>
</dbReference>
<sequence>MKIIDNKIEVITELWNKLYSDNYKLEILLDFLKSKKDSFTYTPKDKFWYKKGLVYSTYVDLFAGDFDKMKEKLDYLSNLGVTILWLLPILQSPMKDQGFDISDFYKVRDELGGNESFFEFINLAHEKGIKILFDVAINHTSDEHPWFQEAKKSKDSKYRDYYIWSDTDKKYSQARLLFKGMVNSNWTYNPETKDYYFHRFYEIQPDLNYKNPDVLIEMIKVFTFWKEHGVDGFRMDAAPFLWKEEGTSCENLIQTHWILKIFRAALDYLKEGTALIAEANQPPKDVVAYFGNADECQVAYHFPVMPKIFLSIAEGAPNYIINTLSERVTPPIPEDCQWFVFLRCHDELTLEFVDPEERAKILKYYLLDERWNFREGEGIAGRLYNQMGKDYKKVLLAYSILFSLDGTPINYYGDEIGMENDEEFYKKMTEKIGYKDSRFFNRGPFDEEKRKEALNIANSDSYSYKIFHGIKKMLDLKKENEDLFSEKPIYENIDGVFKVTRKKANKSIVIYNNLTAESKSLDNITLQPYEYVWKIS</sequence>
<reference evidence="2 3" key="1">
    <citation type="submission" date="2013-12" db="EMBL/GenBank/DDBJ databases">
        <title>Comparative genomics of Petrotoga isolates.</title>
        <authorList>
            <person name="Nesbo C.L."/>
            <person name="Charchuk R."/>
            <person name="Chow K."/>
        </authorList>
    </citation>
    <scope>NUCLEOTIDE SEQUENCE [LARGE SCALE GENOMIC DNA]</scope>
    <source>
        <strain evidence="2 3">DSM 10691</strain>
    </source>
</reference>
<evidence type="ECO:0000313" key="3">
    <source>
        <dbReference type="Proteomes" id="UP000236199"/>
    </source>
</evidence>
<evidence type="ECO:0000313" key="2">
    <source>
        <dbReference type="EMBL" id="PNS00332.1"/>
    </source>
</evidence>
<dbReference type="InterPro" id="IPR006047">
    <property type="entry name" value="GH13_cat_dom"/>
</dbReference>
<dbReference type="OrthoDB" id="9805159at2"/>
<dbReference type="InterPro" id="IPR017853">
    <property type="entry name" value="GH"/>
</dbReference>
<dbReference type="EMBL" id="AZRM01000025">
    <property type="protein sequence ID" value="PNS00332.1"/>
    <property type="molecule type" value="Genomic_DNA"/>
</dbReference>
<comment type="caution">
    <text evidence="2">The sequence shown here is derived from an EMBL/GenBank/DDBJ whole genome shotgun (WGS) entry which is preliminary data.</text>
</comment>
<accession>A0A2K1PC30</accession>
<evidence type="ECO:0000259" key="1">
    <source>
        <dbReference type="SMART" id="SM00642"/>
    </source>
</evidence>
<protein>
    <submittedName>
        <fullName evidence="2">Alpha-amylase</fullName>
    </submittedName>
</protein>
<keyword evidence="3" id="KW-1185">Reference proteome</keyword>
<feature type="domain" description="Glycosyl hydrolase family 13 catalytic" evidence="1">
    <location>
        <begin position="56"/>
        <end position="446"/>
    </location>
</feature>
<dbReference type="Pfam" id="PF00128">
    <property type="entry name" value="Alpha-amylase"/>
    <property type="match status" value="1"/>
</dbReference>
<gene>
    <name evidence="2" type="ORF">X928_05310</name>
</gene>